<evidence type="ECO:0000256" key="2">
    <source>
        <dbReference type="SAM" id="Phobius"/>
    </source>
</evidence>
<feature type="compositionally biased region" description="Low complexity" evidence="1">
    <location>
        <begin position="141"/>
        <end position="159"/>
    </location>
</feature>
<keyword evidence="2" id="KW-0812">Transmembrane</keyword>
<sequence length="515" mass="55090">MAKDQSYSTLEVNHSHQAPEVYDPDQYQKETLAAEYGTPGVHYPEVDQSQQASSYGGPSYASPSTAYASTLPGGTAHSHLAKGDYNYRPYGDGPEVATNQDGPAPKKRICGLASRKFYIVLAVAVVIVLGAVGGGVGGALASRGGDSRAASSGDAETSGGSAGGTGSTGTAGGGSGTDNGTSTTYKGPKPLGITKLAAANFTGGVSVAHRNVYFQDEFNSIIERRWQSNTKEWTTNNISKLFEASTTYDPQYGTSLTVAATASGARNEAEVQLYFLDKFNFIRSVYAERADTKPDDWSNNTLDSAFLEVRTGSHLSAMYQSWWNDTRPGSWCVAYQRPSDGAIKTANSSHWATSDVAVKGSDLSNNSSLALIPALSGQRLFGARLASSGVVFSSQVPLQDSTFIDRWVYDAAPPSVLSAALPSEQNRFAATQVNNWRNTLFVSLGDDGSLRSPDGEDVTKKVTLVDAPEGTKFRAISFTHDAHFYGISGDEIQEYELVQYKPVKLKYLGKIWPEQ</sequence>
<dbReference type="InParanoid" id="A0A136JH59"/>
<keyword evidence="2" id="KW-0472">Membrane</keyword>
<organism evidence="3 4">
    <name type="scientific">Microdochium bolleyi</name>
    <dbReference type="NCBI Taxonomy" id="196109"/>
    <lineage>
        <taxon>Eukaryota</taxon>
        <taxon>Fungi</taxon>
        <taxon>Dikarya</taxon>
        <taxon>Ascomycota</taxon>
        <taxon>Pezizomycotina</taxon>
        <taxon>Sordariomycetes</taxon>
        <taxon>Xylariomycetidae</taxon>
        <taxon>Xylariales</taxon>
        <taxon>Microdochiaceae</taxon>
        <taxon>Microdochium</taxon>
    </lineage>
</organism>
<evidence type="ECO:0008006" key="5">
    <source>
        <dbReference type="Google" id="ProtNLM"/>
    </source>
</evidence>
<reference evidence="4" key="1">
    <citation type="submission" date="2016-02" db="EMBL/GenBank/DDBJ databases">
        <title>Draft genome sequence of Microdochium bolleyi, a fungal endophyte of beachgrass.</title>
        <authorList>
            <consortium name="DOE Joint Genome Institute"/>
            <person name="David A.S."/>
            <person name="May G."/>
            <person name="Haridas S."/>
            <person name="Lim J."/>
            <person name="Wang M."/>
            <person name="Labutti K."/>
            <person name="Lipzen A."/>
            <person name="Barry K."/>
            <person name="Grigoriev I.V."/>
        </authorList>
    </citation>
    <scope>NUCLEOTIDE SEQUENCE [LARGE SCALE GENOMIC DNA]</scope>
    <source>
        <strain evidence="4">J235TASD1</strain>
    </source>
</reference>
<feature type="compositionally biased region" description="Polar residues" evidence="1">
    <location>
        <begin position="1"/>
        <end position="16"/>
    </location>
</feature>
<keyword evidence="4" id="KW-1185">Reference proteome</keyword>
<feature type="compositionally biased region" description="Low complexity" evidence="1">
    <location>
        <begin position="52"/>
        <end position="62"/>
    </location>
</feature>
<dbReference type="OrthoDB" id="5396810at2759"/>
<accession>A0A136JH59</accession>
<feature type="region of interest" description="Disordered" evidence="1">
    <location>
        <begin position="1"/>
        <end position="62"/>
    </location>
</feature>
<dbReference type="Proteomes" id="UP000070501">
    <property type="component" value="Unassembled WGS sequence"/>
</dbReference>
<feature type="compositionally biased region" description="Gly residues" evidence="1">
    <location>
        <begin position="160"/>
        <end position="177"/>
    </location>
</feature>
<feature type="region of interest" description="Disordered" evidence="1">
    <location>
        <begin position="141"/>
        <end position="186"/>
    </location>
</feature>
<protein>
    <recommendedName>
        <fullName evidence="5">Fucose-specific lectin</fullName>
    </recommendedName>
</protein>
<evidence type="ECO:0000256" key="1">
    <source>
        <dbReference type="SAM" id="MobiDB-lite"/>
    </source>
</evidence>
<gene>
    <name evidence="3" type="ORF">Micbo1qcDRAFT_229366</name>
</gene>
<dbReference type="Gene3D" id="2.120.10.70">
    <property type="entry name" value="Fucose-specific lectin"/>
    <property type="match status" value="1"/>
</dbReference>
<proteinExistence type="predicted"/>
<name>A0A136JH59_9PEZI</name>
<dbReference type="EMBL" id="KQ964245">
    <property type="protein sequence ID" value="KXJ96458.1"/>
    <property type="molecule type" value="Genomic_DNA"/>
</dbReference>
<evidence type="ECO:0000313" key="3">
    <source>
        <dbReference type="EMBL" id="KXJ96458.1"/>
    </source>
</evidence>
<dbReference type="STRING" id="196109.A0A136JH59"/>
<feature type="transmembrane region" description="Helical" evidence="2">
    <location>
        <begin position="117"/>
        <end position="141"/>
    </location>
</feature>
<evidence type="ECO:0000313" key="4">
    <source>
        <dbReference type="Proteomes" id="UP000070501"/>
    </source>
</evidence>
<dbReference type="AlphaFoldDB" id="A0A136JH59"/>
<keyword evidence="2" id="KW-1133">Transmembrane helix</keyword>